<protein>
    <submittedName>
        <fullName evidence="1">6828_t:CDS:1</fullName>
    </submittedName>
</protein>
<comment type="caution">
    <text evidence="1">The sequence shown here is derived from an EMBL/GenBank/DDBJ whole genome shotgun (WGS) entry which is preliminary data.</text>
</comment>
<name>A0ACA9LIR8_9GLOM</name>
<evidence type="ECO:0000313" key="1">
    <source>
        <dbReference type="EMBL" id="CAG8530796.1"/>
    </source>
</evidence>
<gene>
    <name evidence="1" type="ORF">SCALOS_LOCUS4450</name>
</gene>
<accession>A0ACA9LIR8</accession>
<keyword evidence="2" id="KW-1185">Reference proteome</keyword>
<sequence>ELEQLGERKVLSVANAMLRGKFIYAEHAFRKLFVEDEISDICSGLVDKKEVIVVTVDLQRGSSLPFTLQLKFKGYPVLIDYGTVPPFHRDYYEKLKLGINSVGKKATPVCQPGRIDKKKRPINCLNISVSGNSGKLIRVEKVSRSTFHTEGEMEDEWVRFKSSAFNPPKHVFALKVHGIEDENPFAGAPGDSDSPVFDKDKRLVGILHGGPVNKSHAYVVPIDLIIEHVKKKNKSKVELEPISREMLRNIRRKIWSSVFSWAANFRTALHLPLDLQPVLNVAAKNI</sequence>
<dbReference type="Proteomes" id="UP000789860">
    <property type="component" value="Unassembled WGS sequence"/>
</dbReference>
<proteinExistence type="predicted"/>
<reference evidence="1" key="1">
    <citation type="submission" date="2021-06" db="EMBL/GenBank/DDBJ databases">
        <authorList>
            <person name="Kallberg Y."/>
            <person name="Tangrot J."/>
            <person name="Rosling A."/>
        </authorList>
    </citation>
    <scope>NUCLEOTIDE SEQUENCE</scope>
    <source>
        <strain evidence="1">AU212A</strain>
    </source>
</reference>
<evidence type="ECO:0000313" key="2">
    <source>
        <dbReference type="Proteomes" id="UP000789860"/>
    </source>
</evidence>
<dbReference type="EMBL" id="CAJVPM010006022">
    <property type="protein sequence ID" value="CAG8530796.1"/>
    <property type="molecule type" value="Genomic_DNA"/>
</dbReference>
<feature type="non-terminal residue" evidence="1">
    <location>
        <position position="1"/>
    </location>
</feature>
<organism evidence="1 2">
    <name type="scientific">Scutellospora calospora</name>
    <dbReference type="NCBI Taxonomy" id="85575"/>
    <lineage>
        <taxon>Eukaryota</taxon>
        <taxon>Fungi</taxon>
        <taxon>Fungi incertae sedis</taxon>
        <taxon>Mucoromycota</taxon>
        <taxon>Glomeromycotina</taxon>
        <taxon>Glomeromycetes</taxon>
        <taxon>Diversisporales</taxon>
        <taxon>Gigasporaceae</taxon>
        <taxon>Scutellospora</taxon>
    </lineage>
</organism>